<dbReference type="InterPro" id="IPR050176">
    <property type="entry name" value="LTTR"/>
</dbReference>
<gene>
    <name evidence="6" type="ORF">AAC691_09990</name>
</gene>
<evidence type="ECO:0000256" key="1">
    <source>
        <dbReference type="ARBA" id="ARBA00009437"/>
    </source>
</evidence>
<reference evidence="6 7" key="1">
    <citation type="submission" date="2024-04" db="EMBL/GenBank/DDBJ databases">
        <title>Complete genome sequence of Nguyenibacter vanlangesis HBCM-1154, a strain capable of nitrogen fixation, IAA production, and phosphorus solubilization isolated from sugarcane soil.</title>
        <authorList>
            <person name="MY HANH P."/>
        </authorList>
    </citation>
    <scope>NUCLEOTIDE SEQUENCE [LARGE SCALE GENOMIC DNA]</scope>
    <source>
        <strain evidence="6 7">HBCM 1154</strain>
    </source>
</reference>
<dbReference type="Pfam" id="PF03466">
    <property type="entry name" value="LysR_substrate"/>
    <property type="match status" value="1"/>
</dbReference>
<keyword evidence="4" id="KW-0804">Transcription</keyword>
<dbReference type="SUPFAM" id="SSF53850">
    <property type="entry name" value="Periplasmic binding protein-like II"/>
    <property type="match status" value="1"/>
</dbReference>
<dbReference type="Proteomes" id="UP001449795">
    <property type="component" value="Chromosome"/>
</dbReference>
<keyword evidence="7" id="KW-1185">Reference proteome</keyword>
<keyword evidence="3" id="KW-0238">DNA-binding</keyword>
<evidence type="ECO:0000259" key="5">
    <source>
        <dbReference type="PROSITE" id="PS50931"/>
    </source>
</evidence>
<dbReference type="Gene3D" id="3.40.190.10">
    <property type="entry name" value="Periplasmic binding protein-like II"/>
    <property type="match status" value="2"/>
</dbReference>
<dbReference type="Pfam" id="PF00126">
    <property type="entry name" value="HTH_1"/>
    <property type="match status" value="1"/>
</dbReference>
<dbReference type="SUPFAM" id="SSF46785">
    <property type="entry name" value="Winged helix' DNA-binding domain"/>
    <property type="match status" value="1"/>
</dbReference>
<dbReference type="InterPro" id="IPR036388">
    <property type="entry name" value="WH-like_DNA-bd_sf"/>
</dbReference>
<evidence type="ECO:0000256" key="2">
    <source>
        <dbReference type="ARBA" id="ARBA00023015"/>
    </source>
</evidence>
<dbReference type="PANTHER" id="PTHR30579:SF7">
    <property type="entry name" value="HTH-TYPE TRANSCRIPTIONAL REGULATOR LRHA-RELATED"/>
    <property type="match status" value="1"/>
</dbReference>
<dbReference type="EMBL" id="CP152276">
    <property type="protein sequence ID" value="XAE44716.1"/>
    <property type="molecule type" value="Genomic_DNA"/>
</dbReference>
<protein>
    <submittedName>
        <fullName evidence="6">LysR substrate-binding domain-containing protein</fullName>
    </submittedName>
</protein>
<evidence type="ECO:0000313" key="7">
    <source>
        <dbReference type="Proteomes" id="UP001449795"/>
    </source>
</evidence>
<proteinExistence type="inferred from homology"/>
<dbReference type="InterPro" id="IPR005119">
    <property type="entry name" value="LysR_subst-bd"/>
</dbReference>
<dbReference type="Gene3D" id="1.10.10.10">
    <property type="entry name" value="Winged helix-like DNA-binding domain superfamily/Winged helix DNA-binding domain"/>
    <property type="match status" value="1"/>
</dbReference>
<dbReference type="InterPro" id="IPR000847">
    <property type="entry name" value="LysR_HTH_N"/>
</dbReference>
<dbReference type="PROSITE" id="PS50931">
    <property type="entry name" value="HTH_LYSR"/>
    <property type="match status" value="1"/>
</dbReference>
<accession>A0ABZ3DB53</accession>
<dbReference type="RefSeq" id="WP_342629934.1">
    <property type="nucleotide sequence ID" value="NZ_CP152276.1"/>
</dbReference>
<comment type="similarity">
    <text evidence="1">Belongs to the LysR transcriptional regulatory family.</text>
</comment>
<dbReference type="PANTHER" id="PTHR30579">
    <property type="entry name" value="TRANSCRIPTIONAL REGULATOR"/>
    <property type="match status" value="1"/>
</dbReference>
<sequence>MKDAFESQLLATLVAIAETGSFSAAADRVGRTLSAVSMQVRKLEEMVGQPPLFRKTGRCMILTERGEILLSYARRILTLQEEAAMQMRIKSCTAKIKLGVPEDYVGDRLGSALESFSNRFPHTQVDVVCEPSGTLSRLARDRKIDIGIVTTTGSDHGVEVLRKEPMRWICATKHALHEQPTVPLALFQPGCIGRAMALDAWGHTGRPYRIAYSSPSISSLIAVVRAGLAISPLPLCSIPKDIRVLDDDAGVPILPSLPIGLVFGSGGDRDLAVESLATELRASYQQS</sequence>
<name>A0ABZ3DB53_9PROT</name>
<organism evidence="6 7">
    <name type="scientific">Nguyenibacter vanlangensis</name>
    <dbReference type="NCBI Taxonomy" id="1216886"/>
    <lineage>
        <taxon>Bacteria</taxon>
        <taxon>Pseudomonadati</taxon>
        <taxon>Pseudomonadota</taxon>
        <taxon>Alphaproteobacteria</taxon>
        <taxon>Acetobacterales</taxon>
        <taxon>Acetobacteraceae</taxon>
        <taxon>Nguyenibacter</taxon>
    </lineage>
</organism>
<keyword evidence="2" id="KW-0805">Transcription regulation</keyword>
<feature type="domain" description="HTH lysR-type" evidence="5">
    <location>
        <begin position="5"/>
        <end position="63"/>
    </location>
</feature>
<evidence type="ECO:0000256" key="3">
    <source>
        <dbReference type="ARBA" id="ARBA00023125"/>
    </source>
</evidence>
<evidence type="ECO:0000313" key="6">
    <source>
        <dbReference type="EMBL" id="XAE44716.1"/>
    </source>
</evidence>
<dbReference type="InterPro" id="IPR036390">
    <property type="entry name" value="WH_DNA-bd_sf"/>
</dbReference>
<evidence type="ECO:0000256" key="4">
    <source>
        <dbReference type="ARBA" id="ARBA00023163"/>
    </source>
</evidence>